<evidence type="ECO:0000313" key="1">
    <source>
        <dbReference type="EMBL" id="KAF5855206.1"/>
    </source>
</evidence>
<name>A0A8H5ZRS5_PETAA</name>
<proteinExistence type="predicted"/>
<sequence length="50" mass="5586">MPFLKGNAVHHEAHSAELSHSNTELMAFIGLAMRAADKAMDIEAFWDFLL</sequence>
<keyword evidence="2" id="KW-1185">Reference proteome</keyword>
<evidence type="ECO:0000313" key="2">
    <source>
        <dbReference type="Proteomes" id="UP000541154"/>
    </source>
</evidence>
<dbReference type="AlphaFoldDB" id="A0A8H5ZRS5"/>
<dbReference type="Proteomes" id="UP000541154">
    <property type="component" value="Unassembled WGS sequence"/>
</dbReference>
<comment type="caution">
    <text evidence="1">The sequence shown here is derived from an EMBL/GenBank/DDBJ whole genome shotgun (WGS) entry which is preliminary data.</text>
</comment>
<gene>
    <name evidence="1" type="ORF">ETB97_009675</name>
</gene>
<accession>A0A8H5ZRS5</accession>
<reference evidence="1 2" key="1">
    <citation type="submission" date="2019-04" db="EMBL/GenBank/DDBJ databases">
        <title>Aspergillus burnettii sp. nov., novel species from soil in southeast Queensland.</title>
        <authorList>
            <person name="Gilchrist C.L.M."/>
            <person name="Pitt J.I."/>
            <person name="Lange L."/>
            <person name="Lacey H.J."/>
            <person name="Vuong D."/>
            <person name="Midgley D.J."/>
            <person name="Greenfield P."/>
            <person name="Bradbury M."/>
            <person name="Lacey E."/>
            <person name="Busk P.K."/>
            <person name="Pilgaard B."/>
            <person name="Chooi Y.H."/>
            <person name="Piggott A.M."/>
        </authorList>
    </citation>
    <scope>NUCLEOTIDE SEQUENCE [LARGE SCALE GENOMIC DNA]</scope>
    <source>
        <strain evidence="1 2">FRR 5400</strain>
    </source>
</reference>
<organism evidence="1 2">
    <name type="scientific">Petromyces alliaceus</name>
    <name type="common">Aspergillus alliaceus</name>
    <dbReference type="NCBI Taxonomy" id="209559"/>
    <lineage>
        <taxon>Eukaryota</taxon>
        <taxon>Fungi</taxon>
        <taxon>Dikarya</taxon>
        <taxon>Ascomycota</taxon>
        <taxon>Pezizomycotina</taxon>
        <taxon>Eurotiomycetes</taxon>
        <taxon>Eurotiomycetidae</taxon>
        <taxon>Eurotiales</taxon>
        <taxon>Aspergillaceae</taxon>
        <taxon>Aspergillus</taxon>
        <taxon>Aspergillus subgen. Circumdati</taxon>
    </lineage>
</organism>
<dbReference type="EMBL" id="SPNV01000479">
    <property type="protein sequence ID" value="KAF5855206.1"/>
    <property type="molecule type" value="Genomic_DNA"/>
</dbReference>
<protein>
    <submittedName>
        <fullName evidence="1">Uncharacterized protein</fullName>
    </submittedName>
</protein>